<comment type="caution">
    <text evidence="2">The sequence shown here is derived from an EMBL/GenBank/DDBJ whole genome shotgun (WGS) entry which is preliminary data.</text>
</comment>
<proteinExistence type="predicted"/>
<organism evidence="2 3">
    <name type="scientific">Candidatus Blautia merdavium</name>
    <dbReference type="NCBI Taxonomy" id="2838494"/>
    <lineage>
        <taxon>Bacteria</taxon>
        <taxon>Bacillati</taxon>
        <taxon>Bacillota</taxon>
        <taxon>Clostridia</taxon>
        <taxon>Lachnospirales</taxon>
        <taxon>Lachnospiraceae</taxon>
        <taxon>Blautia</taxon>
    </lineage>
</organism>
<dbReference type="InterPro" id="IPR036514">
    <property type="entry name" value="SGNH_hydro_sf"/>
</dbReference>
<dbReference type="Proteomes" id="UP000823886">
    <property type="component" value="Unassembled WGS sequence"/>
</dbReference>
<dbReference type="PANTHER" id="PTHR30383:SF5">
    <property type="entry name" value="SGNH HYDROLASE-TYPE ESTERASE DOMAIN-CONTAINING PROTEIN"/>
    <property type="match status" value="1"/>
</dbReference>
<dbReference type="Gene3D" id="3.40.50.1110">
    <property type="entry name" value="SGNH hydrolase"/>
    <property type="match status" value="1"/>
</dbReference>
<dbReference type="SUPFAM" id="SSF52266">
    <property type="entry name" value="SGNH hydrolase"/>
    <property type="match status" value="1"/>
</dbReference>
<gene>
    <name evidence="2" type="ORF">H9753_04875</name>
</gene>
<dbReference type="PANTHER" id="PTHR30383">
    <property type="entry name" value="THIOESTERASE 1/PROTEASE 1/LYSOPHOSPHOLIPASE L1"/>
    <property type="match status" value="1"/>
</dbReference>
<evidence type="ECO:0000313" key="3">
    <source>
        <dbReference type="Proteomes" id="UP000823886"/>
    </source>
</evidence>
<reference evidence="2" key="1">
    <citation type="journal article" date="2021" name="PeerJ">
        <title>Extensive microbial diversity within the chicken gut microbiome revealed by metagenomics and culture.</title>
        <authorList>
            <person name="Gilroy R."/>
            <person name="Ravi A."/>
            <person name="Getino M."/>
            <person name="Pursley I."/>
            <person name="Horton D.L."/>
            <person name="Alikhan N.F."/>
            <person name="Baker D."/>
            <person name="Gharbi K."/>
            <person name="Hall N."/>
            <person name="Watson M."/>
            <person name="Adriaenssens E.M."/>
            <person name="Foster-Nyarko E."/>
            <person name="Jarju S."/>
            <person name="Secka A."/>
            <person name="Antonio M."/>
            <person name="Oren A."/>
            <person name="Chaudhuri R.R."/>
            <person name="La Ragione R."/>
            <person name="Hildebrand F."/>
            <person name="Pallen M.J."/>
        </authorList>
    </citation>
    <scope>NUCLEOTIDE SEQUENCE</scope>
    <source>
        <strain evidence="2">ChiBcec2-3848</strain>
    </source>
</reference>
<protein>
    <submittedName>
        <fullName evidence="2">Lipase</fullName>
    </submittedName>
</protein>
<sequence length="204" mass="22930">MKTIIFLGDSITAADRIISGNPLGMGYVNIFSESLNKSAQDWYIFNKAVDGYKTEQVAARLHSDCIAFHPDYVSILVGVNDIGKIAQSDVSEQEKLYMLEDSIRSYHEMLFDLSRETSARVITLEPFILPAGEEYQTWVPWQQKMAKNIKKLARNYGASFIPLQEPLLEKVSELGHKAVTADGIHLTFQGQQILADIIKEAFSL</sequence>
<dbReference type="EMBL" id="DWVZ01000061">
    <property type="protein sequence ID" value="HJC62935.1"/>
    <property type="molecule type" value="Genomic_DNA"/>
</dbReference>
<dbReference type="AlphaFoldDB" id="A0A9D2TA43"/>
<feature type="domain" description="SGNH hydrolase-type esterase" evidence="1">
    <location>
        <begin position="6"/>
        <end position="193"/>
    </location>
</feature>
<name>A0A9D2TA43_9FIRM</name>
<dbReference type="GO" id="GO:0004622">
    <property type="term" value="F:phosphatidylcholine lysophospholipase activity"/>
    <property type="evidence" value="ECO:0007669"/>
    <property type="project" value="TreeGrafter"/>
</dbReference>
<evidence type="ECO:0000313" key="2">
    <source>
        <dbReference type="EMBL" id="HJC62935.1"/>
    </source>
</evidence>
<evidence type="ECO:0000259" key="1">
    <source>
        <dbReference type="Pfam" id="PF13472"/>
    </source>
</evidence>
<accession>A0A9D2TA43</accession>
<reference evidence="2" key="2">
    <citation type="submission" date="2021-04" db="EMBL/GenBank/DDBJ databases">
        <authorList>
            <person name="Gilroy R."/>
        </authorList>
    </citation>
    <scope>NUCLEOTIDE SEQUENCE</scope>
    <source>
        <strain evidence="2">ChiBcec2-3848</strain>
    </source>
</reference>
<dbReference type="InterPro" id="IPR051532">
    <property type="entry name" value="Ester_Hydrolysis_Enzymes"/>
</dbReference>
<dbReference type="InterPro" id="IPR013830">
    <property type="entry name" value="SGNH_hydro"/>
</dbReference>
<dbReference type="Pfam" id="PF13472">
    <property type="entry name" value="Lipase_GDSL_2"/>
    <property type="match status" value="1"/>
</dbReference>